<gene>
    <name evidence="2" type="ORF">I350_08248</name>
</gene>
<dbReference type="Proteomes" id="UP000095149">
    <property type="component" value="Unassembled WGS sequence"/>
</dbReference>
<comment type="caution">
    <text evidence="2">The sequence shown here is derived from an EMBL/GenBank/DDBJ whole genome shotgun (WGS) entry which is preliminary data.</text>
</comment>
<name>A0A1E3J831_9TREE</name>
<dbReference type="AlphaFoldDB" id="A0A1E3J831"/>
<dbReference type="EMBL" id="MEKH01000015">
    <property type="protein sequence ID" value="ODN96246.1"/>
    <property type="molecule type" value="Genomic_DNA"/>
</dbReference>
<sequence length="222" mass="24540">MEHAERRRLVRKADGTNGKKKWVATNKFEKPVVNPVEETIQTLTVAFKRGRFHDDGFHPSWYSWSNVPNHVKADLKTKYPYYFKLRALIQASGPTTLSGNVDVEEEADVKRPGKGKRAAISVPSSSSENEDMAEASDRDDDANVSQVSRRKHSSSPLPVSVPRKRPRVLPSSSPSHGSEYSEDSSVVFLEPRVAPGAREDTAMGVSSSEEGEEESGGDEEVE</sequence>
<protein>
    <submittedName>
        <fullName evidence="2">Uncharacterized protein</fullName>
    </submittedName>
</protein>
<proteinExistence type="predicted"/>
<evidence type="ECO:0000313" key="2">
    <source>
        <dbReference type="EMBL" id="ODN96246.1"/>
    </source>
</evidence>
<evidence type="ECO:0000313" key="3">
    <source>
        <dbReference type="Proteomes" id="UP000095149"/>
    </source>
</evidence>
<accession>A0A1E3J831</accession>
<feature type="region of interest" description="Disordered" evidence="1">
    <location>
        <begin position="105"/>
        <end position="222"/>
    </location>
</feature>
<feature type="compositionally biased region" description="Acidic residues" evidence="1">
    <location>
        <begin position="128"/>
        <end position="142"/>
    </location>
</feature>
<reference evidence="2 3" key="1">
    <citation type="submission" date="2016-06" db="EMBL/GenBank/DDBJ databases">
        <title>Evolution of pathogenesis and genome organization in the Tremellales.</title>
        <authorList>
            <person name="Cuomo C."/>
            <person name="Litvintseva A."/>
            <person name="Heitman J."/>
            <person name="Chen Y."/>
            <person name="Sun S."/>
            <person name="Springer D."/>
            <person name="Dromer F."/>
            <person name="Young S."/>
            <person name="Zeng Q."/>
            <person name="Chapman S."/>
            <person name="Gujja S."/>
            <person name="Saif S."/>
            <person name="Birren B."/>
        </authorList>
    </citation>
    <scope>NUCLEOTIDE SEQUENCE [LARGE SCALE GENOMIC DNA]</scope>
    <source>
        <strain evidence="2 3">CBS 6273</strain>
    </source>
</reference>
<organism evidence="2 3">
    <name type="scientific">Cryptococcus amylolentus CBS 6273</name>
    <dbReference type="NCBI Taxonomy" id="1296118"/>
    <lineage>
        <taxon>Eukaryota</taxon>
        <taxon>Fungi</taxon>
        <taxon>Dikarya</taxon>
        <taxon>Basidiomycota</taxon>
        <taxon>Agaricomycotina</taxon>
        <taxon>Tremellomycetes</taxon>
        <taxon>Tremellales</taxon>
        <taxon>Cryptococcaceae</taxon>
        <taxon>Cryptococcus</taxon>
    </lineage>
</organism>
<feature type="compositionally biased region" description="Acidic residues" evidence="1">
    <location>
        <begin position="209"/>
        <end position="222"/>
    </location>
</feature>
<evidence type="ECO:0000256" key="1">
    <source>
        <dbReference type="SAM" id="MobiDB-lite"/>
    </source>
</evidence>